<dbReference type="EMBL" id="JAIWYP010000003">
    <property type="protein sequence ID" value="KAH3851998.1"/>
    <property type="molecule type" value="Genomic_DNA"/>
</dbReference>
<dbReference type="AlphaFoldDB" id="A0A9D4R2Q2"/>
<organism evidence="2 3">
    <name type="scientific">Dreissena polymorpha</name>
    <name type="common">Zebra mussel</name>
    <name type="synonym">Mytilus polymorpha</name>
    <dbReference type="NCBI Taxonomy" id="45954"/>
    <lineage>
        <taxon>Eukaryota</taxon>
        <taxon>Metazoa</taxon>
        <taxon>Spiralia</taxon>
        <taxon>Lophotrochozoa</taxon>
        <taxon>Mollusca</taxon>
        <taxon>Bivalvia</taxon>
        <taxon>Autobranchia</taxon>
        <taxon>Heteroconchia</taxon>
        <taxon>Euheterodonta</taxon>
        <taxon>Imparidentia</taxon>
        <taxon>Neoheterodontei</taxon>
        <taxon>Myida</taxon>
        <taxon>Dreissenoidea</taxon>
        <taxon>Dreissenidae</taxon>
        <taxon>Dreissena</taxon>
    </lineage>
</organism>
<protein>
    <submittedName>
        <fullName evidence="2">Uncharacterized protein</fullName>
    </submittedName>
</protein>
<evidence type="ECO:0000313" key="2">
    <source>
        <dbReference type="EMBL" id="KAH3851998.1"/>
    </source>
</evidence>
<feature type="compositionally biased region" description="Polar residues" evidence="1">
    <location>
        <begin position="148"/>
        <end position="167"/>
    </location>
</feature>
<feature type="region of interest" description="Disordered" evidence="1">
    <location>
        <begin position="37"/>
        <end position="63"/>
    </location>
</feature>
<sequence>MSCHHYRCTSDDRPPGYNEATTDISMESPNDIIIEEVTVDPPPPYGPPSYQQAMEDKSRESSCDNLAENFEVSEASRELIQSGFGAGNVDENGGNGNSERHDHYHNGRKGCDGSGDGDGKRNMCGEPHEEEMSQFVGGDGSGRREQTANENVECRSTTTEDSTQPQERYSKYQDMPTVTI</sequence>
<feature type="region of interest" description="Disordered" evidence="1">
    <location>
        <begin position="1"/>
        <end position="25"/>
    </location>
</feature>
<reference evidence="2" key="1">
    <citation type="journal article" date="2019" name="bioRxiv">
        <title>The Genome of the Zebra Mussel, Dreissena polymorpha: A Resource for Invasive Species Research.</title>
        <authorList>
            <person name="McCartney M.A."/>
            <person name="Auch B."/>
            <person name="Kono T."/>
            <person name="Mallez S."/>
            <person name="Zhang Y."/>
            <person name="Obille A."/>
            <person name="Becker A."/>
            <person name="Abrahante J.E."/>
            <person name="Garbe J."/>
            <person name="Badalamenti J.P."/>
            <person name="Herman A."/>
            <person name="Mangelson H."/>
            <person name="Liachko I."/>
            <person name="Sullivan S."/>
            <person name="Sone E.D."/>
            <person name="Koren S."/>
            <person name="Silverstein K.A.T."/>
            <person name="Beckman K.B."/>
            <person name="Gohl D.M."/>
        </authorList>
    </citation>
    <scope>NUCLEOTIDE SEQUENCE</scope>
    <source>
        <strain evidence="2">Duluth1</strain>
        <tissue evidence="2">Whole animal</tissue>
    </source>
</reference>
<proteinExistence type="predicted"/>
<gene>
    <name evidence="2" type="ORF">DPMN_094487</name>
</gene>
<feature type="region of interest" description="Disordered" evidence="1">
    <location>
        <begin position="84"/>
        <end position="180"/>
    </location>
</feature>
<dbReference type="Proteomes" id="UP000828390">
    <property type="component" value="Unassembled WGS sequence"/>
</dbReference>
<comment type="caution">
    <text evidence="2">The sequence shown here is derived from an EMBL/GenBank/DDBJ whole genome shotgun (WGS) entry which is preliminary data.</text>
</comment>
<evidence type="ECO:0000256" key="1">
    <source>
        <dbReference type="SAM" id="MobiDB-lite"/>
    </source>
</evidence>
<name>A0A9D4R2Q2_DREPO</name>
<evidence type="ECO:0000313" key="3">
    <source>
        <dbReference type="Proteomes" id="UP000828390"/>
    </source>
</evidence>
<keyword evidence="3" id="KW-1185">Reference proteome</keyword>
<reference evidence="2" key="2">
    <citation type="submission" date="2020-11" db="EMBL/GenBank/DDBJ databases">
        <authorList>
            <person name="McCartney M.A."/>
            <person name="Auch B."/>
            <person name="Kono T."/>
            <person name="Mallez S."/>
            <person name="Becker A."/>
            <person name="Gohl D.M."/>
            <person name="Silverstein K.A.T."/>
            <person name="Koren S."/>
            <person name="Bechman K.B."/>
            <person name="Herman A."/>
            <person name="Abrahante J.E."/>
            <person name="Garbe J."/>
        </authorList>
    </citation>
    <scope>NUCLEOTIDE SEQUENCE</scope>
    <source>
        <strain evidence="2">Duluth1</strain>
        <tissue evidence="2">Whole animal</tissue>
    </source>
</reference>
<accession>A0A9D4R2Q2</accession>
<feature type="compositionally biased region" description="Basic and acidic residues" evidence="1">
    <location>
        <begin position="98"/>
        <end position="131"/>
    </location>
</feature>